<evidence type="ECO:0000259" key="1">
    <source>
        <dbReference type="PROSITE" id="PS50943"/>
    </source>
</evidence>
<dbReference type="RefSeq" id="WP_101356399.1">
    <property type="nucleotide sequence ID" value="NZ_PIQO01000027.1"/>
</dbReference>
<proteinExistence type="predicted"/>
<keyword evidence="3" id="KW-1185">Reference proteome</keyword>
<dbReference type="InterPro" id="IPR010982">
    <property type="entry name" value="Lambda_DNA-bd_dom_sf"/>
</dbReference>
<feature type="domain" description="HTH cro/C1-type" evidence="1">
    <location>
        <begin position="6"/>
        <end position="60"/>
    </location>
</feature>
<sequence length="82" mass="9237">MFQISLASARVNAELKQEEAAEKIGITAKTLRNYEQGKTAIPGHILRKAAKIYGVPEDLIRLPNVDDGNYDEDEKFLRYTTV</sequence>
<organism evidence="2 3">
    <name type="scientific">Heyndrickxia camelliae</name>
    <dbReference type="NCBI Taxonomy" id="1707093"/>
    <lineage>
        <taxon>Bacteria</taxon>
        <taxon>Bacillati</taxon>
        <taxon>Bacillota</taxon>
        <taxon>Bacilli</taxon>
        <taxon>Bacillales</taxon>
        <taxon>Bacillaceae</taxon>
        <taxon>Heyndrickxia</taxon>
    </lineage>
</organism>
<dbReference type="InterPro" id="IPR001387">
    <property type="entry name" value="Cro/C1-type_HTH"/>
</dbReference>
<dbReference type="Gene3D" id="1.10.260.40">
    <property type="entry name" value="lambda repressor-like DNA-binding domains"/>
    <property type="match status" value="1"/>
</dbReference>
<dbReference type="AlphaFoldDB" id="A0A2N3LDS3"/>
<protein>
    <submittedName>
        <fullName evidence="2">XRE family transcriptional regulator</fullName>
    </submittedName>
</protein>
<dbReference type="GO" id="GO:0003677">
    <property type="term" value="F:DNA binding"/>
    <property type="evidence" value="ECO:0007669"/>
    <property type="project" value="InterPro"/>
</dbReference>
<evidence type="ECO:0000313" key="2">
    <source>
        <dbReference type="EMBL" id="PKR82800.1"/>
    </source>
</evidence>
<evidence type="ECO:0000313" key="3">
    <source>
        <dbReference type="Proteomes" id="UP000233440"/>
    </source>
</evidence>
<dbReference type="OrthoDB" id="1798756at2"/>
<reference evidence="2 3" key="1">
    <citation type="submission" date="2017-11" db="EMBL/GenBank/DDBJ databases">
        <title>Bacillus camelliae sp. nov., isolated from pu'er tea.</title>
        <authorList>
            <person name="Niu L."/>
        </authorList>
    </citation>
    <scope>NUCLEOTIDE SEQUENCE [LARGE SCALE GENOMIC DNA]</scope>
    <source>
        <strain evidence="2 3">7578-1</strain>
    </source>
</reference>
<gene>
    <name evidence="2" type="ORF">CWO92_22220</name>
</gene>
<dbReference type="CDD" id="cd00093">
    <property type="entry name" value="HTH_XRE"/>
    <property type="match status" value="1"/>
</dbReference>
<dbReference type="EMBL" id="PIQO01000027">
    <property type="protein sequence ID" value="PKR82800.1"/>
    <property type="molecule type" value="Genomic_DNA"/>
</dbReference>
<name>A0A2N3LDS3_9BACI</name>
<accession>A0A2N3LDS3</accession>
<dbReference type="SMART" id="SM00530">
    <property type="entry name" value="HTH_XRE"/>
    <property type="match status" value="1"/>
</dbReference>
<dbReference type="SUPFAM" id="SSF47413">
    <property type="entry name" value="lambda repressor-like DNA-binding domains"/>
    <property type="match status" value="1"/>
</dbReference>
<dbReference type="PROSITE" id="PS50943">
    <property type="entry name" value="HTH_CROC1"/>
    <property type="match status" value="1"/>
</dbReference>
<dbReference type="Pfam" id="PF01381">
    <property type="entry name" value="HTH_3"/>
    <property type="match status" value="1"/>
</dbReference>
<comment type="caution">
    <text evidence="2">The sequence shown here is derived from an EMBL/GenBank/DDBJ whole genome shotgun (WGS) entry which is preliminary data.</text>
</comment>
<dbReference type="Proteomes" id="UP000233440">
    <property type="component" value="Unassembled WGS sequence"/>
</dbReference>